<dbReference type="RefSeq" id="WP_135246181.1">
    <property type="nucleotide sequence ID" value="NZ_SIHO01000002.1"/>
</dbReference>
<dbReference type="SUPFAM" id="SSF48452">
    <property type="entry name" value="TPR-like"/>
    <property type="match status" value="1"/>
</dbReference>
<reference evidence="1 2" key="1">
    <citation type="submission" date="2019-02" db="EMBL/GenBank/DDBJ databases">
        <title>Polymorphobacter sp. isolated from the lake at the Tibet of China.</title>
        <authorList>
            <person name="Li A."/>
        </authorList>
    </citation>
    <scope>NUCLEOTIDE SEQUENCE [LARGE SCALE GENOMIC DNA]</scope>
    <source>
        <strain evidence="1 2">DJ1R-1</strain>
    </source>
</reference>
<proteinExistence type="predicted"/>
<comment type="caution">
    <text evidence="1">The sequence shown here is derived from an EMBL/GenBank/DDBJ whole genome shotgun (WGS) entry which is preliminary data.</text>
</comment>
<dbReference type="OrthoDB" id="7593450at2"/>
<protein>
    <submittedName>
        <fullName evidence="1">DUF924 domain-containing protein</fullName>
    </submittedName>
</protein>
<evidence type="ECO:0000313" key="1">
    <source>
        <dbReference type="EMBL" id="TFU03589.1"/>
    </source>
</evidence>
<dbReference type="InterPro" id="IPR010323">
    <property type="entry name" value="DUF924"/>
</dbReference>
<keyword evidence="2" id="KW-1185">Reference proteome</keyword>
<dbReference type="AlphaFoldDB" id="A0A4Y9EQF0"/>
<dbReference type="Gene3D" id="1.20.58.320">
    <property type="entry name" value="TPR-like"/>
    <property type="match status" value="1"/>
</dbReference>
<dbReference type="Proteomes" id="UP000297737">
    <property type="component" value="Unassembled WGS sequence"/>
</dbReference>
<dbReference type="EMBL" id="SIHO01000002">
    <property type="protein sequence ID" value="TFU03589.1"/>
    <property type="molecule type" value="Genomic_DNA"/>
</dbReference>
<dbReference type="Pfam" id="PF06041">
    <property type="entry name" value="DUF924"/>
    <property type="match status" value="1"/>
</dbReference>
<sequence>MSPDAQAAAVLHFWFEETPPALHFARDAGLDAAIAERFGALHAELSRRVTPDWRATPQQRLAAVIVLDQFSRNLFRGSAAAFAQDGKAQALAELAIERGDEAVLTTKQRQFLYLPFMHGEDKVSQARSVALFEALGDADALQFAQAHRDVIARFKRFPSRNAALGRTTTPAEAAWLASPEARF</sequence>
<dbReference type="InterPro" id="IPR011990">
    <property type="entry name" value="TPR-like_helical_dom_sf"/>
</dbReference>
<accession>A0A4Y9EQF0</accession>
<dbReference type="Gene3D" id="1.25.40.10">
    <property type="entry name" value="Tetratricopeptide repeat domain"/>
    <property type="match status" value="1"/>
</dbReference>
<evidence type="ECO:0000313" key="2">
    <source>
        <dbReference type="Proteomes" id="UP000297737"/>
    </source>
</evidence>
<gene>
    <name evidence="1" type="ORF">EUV02_10545</name>
</gene>
<organism evidence="1 2">
    <name type="scientific">Glacieibacterium arshaanense</name>
    <dbReference type="NCBI Taxonomy" id="2511025"/>
    <lineage>
        <taxon>Bacteria</taxon>
        <taxon>Pseudomonadati</taxon>
        <taxon>Pseudomonadota</taxon>
        <taxon>Alphaproteobacteria</taxon>
        <taxon>Sphingomonadales</taxon>
        <taxon>Sphingosinicellaceae</taxon>
        <taxon>Glacieibacterium</taxon>
    </lineage>
</organism>
<name>A0A4Y9EQF0_9SPHN</name>